<dbReference type="GeneID" id="72185109"/>
<dbReference type="GO" id="GO:0015888">
    <property type="term" value="P:thiamine transport"/>
    <property type="evidence" value="ECO:0007669"/>
    <property type="project" value="InterPro"/>
</dbReference>
<gene>
    <name evidence="3" type="ORF">M0R89_07880</name>
</gene>
<feature type="compositionally biased region" description="Low complexity" evidence="2">
    <location>
        <begin position="29"/>
        <end position="45"/>
    </location>
</feature>
<dbReference type="RefSeq" id="WP_248652005.1">
    <property type="nucleotide sequence ID" value="NZ_CP096659.1"/>
</dbReference>
<dbReference type="PANTHER" id="PTHR30006">
    <property type="entry name" value="THIAMINE-BINDING PERIPLASMIC PROTEIN-RELATED"/>
    <property type="match status" value="1"/>
</dbReference>
<evidence type="ECO:0000256" key="1">
    <source>
        <dbReference type="ARBA" id="ARBA00022729"/>
    </source>
</evidence>
<dbReference type="KEGG" id="halx:M0R89_07880"/>
<evidence type="ECO:0000313" key="3">
    <source>
        <dbReference type="EMBL" id="UPV75968.1"/>
    </source>
</evidence>
<dbReference type="Gene3D" id="3.40.190.10">
    <property type="entry name" value="Periplasmic binding protein-like II"/>
    <property type="match status" value="2"/>
</dbReference>
<feature type="region of interest" description="Disordered" evidence="2">
    <location>
        <begin position="21"/>
        <end position="53"/>
    </location>
</feature>
<dbReference type="InterPro" id="IPR005948">
    <property type="entry name" value="ThiB-like"/>
</dbReference>
<protein>
    <submittedName>
        <fullName evidence="3">Thiamine ABC transporter substrate-binding protein</fullName>
    </submittedName>
</protein>
<sequence length="384" mass="42605">MKRRTLLKHGGTATVVGLAGCTGGGNGGQETTTDETTTTEATATETTEETETTTETGLSGTLKVATYSSFVDAPSSSPGAWLKNEFEKRHPDVTVKYETPENELNYYIQRAAQGVDISTDVYVGLNVDHLIRIDEKLGDRSLFAPMADRLSHYGHVKDGLKFDPQQRAIPYDTGYISLVYDESGVEKPPETFRDLLKDRYAGDLIVQNAKTAATGRAFLLWTVNTVGEDRYLDYWTKLKNNGVKILGSWSDAYTAYENGEAPMVVSYSTDQVYANRQNKDLTKHQVGFLNDQGYANPEGMAKFADTDNPELAAAFMDFLLSKRAQKKIAQLNVQFPATDWAPLSEEFQKYAKTPKNPVTFTYEELQGNLDSWVDSWAREIAGGQ</sequence>
<organism evidence="3 4">
    <name type="scientific">Halorussus limi</name>
    <dbReference type="NCBI Taxonomy" id="2938695"/>
    <lineage>
        <taxon>Archaea</taxon>
        <taxon>Methanobacteriati</taxon>
        <taxon>Methanobacteriota</taxon>
        <taxon>Stenosarchaea group</taxon>
        <taxon>Halobacteria</taxon>
        <taxon>Halobacteriales</taxon>
        <taxon>Haladaptataceae</taxon>
        <taxon>Halorussus</taxon>
    </lineage>
</organism>
<dbReference type="PROSITE" id="PS51257">
    <property type="entry name" value="PROKAR_LIPOPROTEIN"/>
    <property type="match status" value="1"/>
</dbReference>
<proteinExistence type="predicted"/>
<dbReference type="NCBIfam" id="TIGR01254">
    <property type="entry name" value="sfuA"/>
    <property type="match status" value="1"/>
</dbReference>
<dbReference type="Proteomes" id="UP000830729">
    <property type="component" value="Chromosome"/>
</dbReference>
<dbReference type="AlphaFoldDB" id="A0A8U0HYG5"/>
<keyword evidence="1" id="KW-0732">Signal</keyword>
<dbReference type="PANTHER" id="PTHR30006:SF2">
    <property type="entry name" value="ABC TRANSPORTER SUBSTRATE-BINDING PROTEIN"/>
    <property type="match status" value="1"/>
</dbReference>
<reference evidence="3 4" key="1">
    <citation type="submission" date="2022-04" db="EMBL/GenBank/DDBJ databases">
        <title>Diverse halophilic archaea isolated from saline environments.</title>
        <authorList>
            <person name="Cui H.-L."/>
        </authorList>
    </citation>
    <scope>NUCLEOTIDE SEQUENCE [LARGE SCALE GENOMIC DNA]</scope>
    <source>
        <strain evidence="3 4">XZYJT49</strain>
    </source>
</reference>
<dbReference type="InterPro" id="IPR006059">
    <property type="entry name" value="SBP"/>
</dbReference>
<accession>A0A8U0HYG5</accession>
<keyword evidence="4" id="KW-1185">Reference proteome</keyword>
<dbReference type="SUPFAM" id="SSF53850">
    <property type="entry name" value="Periplasmic binding protein-like II"/>
    <property type="match status" value="1"/>
</dbReference>
<dbReference type="EMBL" id="CP096659">
    <property type="protein sequence ID" value="UPV75968.1"/>
    <property type="molecule type" value="Genomic_DNA"/>
</dbReference>
<name>A0A8U0HYG5_9EURY</name>
<dbReference type="GO" id="GO:0030975">
    <property type="term" value="F:thiamine binding"/>
    <property type="evidence" value="ECO:0007669"/>
    <property type="project" value="InterPro"/>
</dbReference>
<evidence type="ECO:0000256" key="2">
    <source>
        <dbReference type="SAM" id="MobiDB-lite"/>
    </source>
</evidence>
<dbReference type="Pfam" id="PF13416">
    <property type="entry name" value="SBP_bac_8"/>
    <property type="match status" value="1"/>
</dbReference>
<evidence type="ECO:0000313" key="4">
    <source>
        <dbReference type="Proteomes" id="UP000830729"/>
    </source>
</evidence>